<comment type="function">
    <text evidence="7">SbcCD cleaves DNA hairpin structures. These structures can inhibit DNA replication and are intermediates in certain DNA recombination reactions. The complex acts as a 3'-&gt;5' double strand exonuclease that can open hairpins. It also has a 5' single-strand endonuclease activity.</text>
</comment>
<accession>W6JT31</accession>
<evidence type="ECO:0000313" key="11">
    <source>
        <dbReference type="Proteomes" id="UP000035763"/>
    </source>
</evidence>
<dbReference type="RefSeq" id="WP_048692945.1">
    <property type="nucleotide sequence ID" value="NZ_HG764815.1"/>
</dbReference>
<dbReference type="InterPro" id="IPR026843">
    <property type="entry name" value="SbcD_C"/>
</dbReference>
<dbReference type="NCBIfam" id="TIGR00619">
    <property type="entry name" value="sbcd"/>
    <property type="match status" value="1"/>
</dbReference>
<keyword evidence="6 7" id="KW-0269">Exonuclease</keyword>
<evidence type="ECO:0000256" key="2">
    <source>
        <dbReference type="ARBA" id="ARBA00011322"/>
    </source>
</evidence>
<dbReference type="GO" id="GO:0006260">
    <property type="term" value="P:DNA replication"/>
    <property type="evidence" value="ECO:0007669"/>
    <property type="project" value="UniProtKB-KW"/>
</dbReference>
<comment type="subunit">
    <text evidence="2 7">Heterodimer of SbcC and SbcD.</text>
</comment>
<feature type="domain" description="Nuclease SbcCD subunit D C-terminal" evidence="9">
    <location>
        <begin position="262"/>
        <end position="349"/>
    </location>
</feature>
<comment type="caution">
    <text evidence="10">The sequence shown here is derived from an EMBL/GenBank/DDBJ whole genome shotgun (WGS) entry which is preliminary data.</text>
</comment>
<keyword evidence="7" id="KW-0255">Endonuclease</keyword>
<protein>
    <recommendedName>
        <fullName evidence="3 7">Nuclease SbcCD subunit D</fullName>
    </recommendedName>
</protein>
<sequence length="391" mass="41308">MRLVHTSDWHLGRSLGGVGLLGAQALVLDDLVATVRREQVDAVLVSGDVYDKALPNPDAVTLLSETFERLVDAGAQVVVTSGNHDSAIRLGFASRLLQRAGLHVRTSLAEVGTPVLVAGVAIYPLPYLEPALTADALQASRRSHAAVLEAAMTRVRADLASRGGPSVVMGHAFVSGGLSCESERDISIGGVAAVPVETFAGVSYAALGHLHGRQQAGPNVHYSGSPVAMSFGEAGHVKGYAVVEIEGMAAPRVELVRAPVERALAVLRGRLEELLTQPQYAAAEASFVAVTLTDPVRPLGAMDRIRRRFPHAIKLEWQPEGGFGQERRTYAARIADRSDLDICCDFLAHVRGGVAAGPGERRLLREAVEASRVGRAVREEEGVVTPASGVA</sequence>
<evidence type="ECO:0000259" key="8">
    <source>
        <dbReference type="Pfam" id="PF00149"/>
    </source>
</evidence>
<keyword evidence="4 7" id="KW-0540">Nuclease</keyword>
<dbReference type="EMBL" id="CAJA01000001">
    <property type="protein sequence ID" value="CCH71611.1"/>
    <property type="molecule type" value="Genomic_DNA"/>
</dbReference>
<keyword evidence="7" id="KW-0233">DNA recombination</keyword>
<dbReference type="Gene3D" id="3.60.21.10">
    <property type="match status" value="1"/>
</dbReference>
<proteinExistence type="inferred from homology"/>
<dbReference type="GO" id="GO:0006310">
    <property type="term" value="P:DNA recombination"/>
    <property type="evidence" value="ECO:0007669"/>
    <property type="project" value="UniProtKB-KW"/>
</dbReference>
<evidence type="ECO:0000256" key="6">
    <source>
        <dbReference type="ARBA" id="ARBA00022839"/>
    </source>
</evidence>
<evidence type="ECO:0000313" key="10">
    <source>
        <dbReference type="EMBL" id="CCH71611.1"/>
    </source>
</evidence>
<dbReference type="Pfam" id="PF12320">
    <property type="entry name" value="SbcD_C"/>
    <property type="match status" value="1"/>
</dbReference>
<dbReference type="Pfam" id="PF00149">
    <property type="entry name" value="Metallophos"/>
    <property type="match status" value="1"/>
</dbReference>
<evidence type="ECO:0000256" key="7">
    <source>
        <dbReference type="RuleBase" id="RU363069"/>
    </source>
</evidence>
<dbReference type="SUPFAM" id="SSF56300">
    <property type="entry name" value="Metallo-dependent phosphatases"/>
    <property type="match status" value="1"/>
</dbReference>
<keyword evidence="7" id="KW-0235">DNA replication</keyword>
<evidence type="ECO:0000256" key="4">
    <source>
        <dbReference type="ARBA" id="ARBA00022722"/>
    </source>
</evidence>
<keyword evidence="11" id="KW-1185">Reference proteome</keyword>
<dbReference type="STRING" id="1193182.BN11_10054"/>
<dbReference type="AlphaFoldDB" id="W6JT31"/>
<gene>
    <name evidence="7" type="primary">sbcD</name>
    <name evidence="10" type="ORF">BN11_10054</name>
</gene>
<dbReference type="GO" id="GO:0004519">
    <property type="term" value="F:endonuclease activity"/>
    <property type="evidence" value="ECO:0007669"/>
    <property type="project" value="UniProtKB-KW"/>
</dbReference>
<reference evidence="10 11" key="1">
    <citation type="journal article" date="2013" name="ISME J.">
        <title>A metabolic model for members of the genus Tetrasphaera involved in enhanced biological phosphorus removal.</title>
        <authorList>
            <person name="Kristiansen R."/>
            <person name="Nguyen H.T.T."/>
            <person name="Saunders A.M."/>
            <person name="Nielsen J.L."/>
            <person name="Wimmer R."/>
            <person name="Le V.Q."/>
            <person name="McIlroy S.J."/>
            <person name="Petrovski S."/>
            <person name="Seviour R.J."/>
            <person name="Calteau A."/>
            <person name="Nielsen K.L."/>
            <person name="Nielsen P.H."/>
        </authorList>
    </citation>
    <scope>NUCLEOTIDE SEQUENCE [LARGE SCALE GENOMIC DNA]</scope>
    <source>
        <strain evidence="10 11">Ben110</strain>
    </source>
</reference>
<keyword evidence="5 7" id="KW-0378">Hydrolase</keyword>
<evidence type="ECO:0000256" key="1">
    <source>
        <dbReference type="ARBA" id="ARBA00010555"/>
    </source>
</evidence>
<dbReference type="InterPro" id="IPR029052">
    <property type="entry name" value="Metallo-depent_PP-like"/>
</dbReference>
<name>W6JT31_9MICO</name>
<dbReference type="InterPro" id="IPR041796">
    <property type="entry name" value="Mre11_N"/>
</dbReference>
<evidence type="ECO:0000259" key="9">
    <source>
        <dbReference type="Pfam" id="PF12320"/>
    </source>
</evidence>
<dbReference type="PANTHER" id="PTHR30337:SF0">
    <property type="entry name" value="NUCLEASE SBCCD SUBUNIT D"/>
    <property type="match status" value="1"/>
</dbReference>
<organism evidence="10 11">
    <name type="scientific">Nostocoides australiense Ben110</name>
    <dbReference type="NCBI Taxonomy" id="1193182"/>
    <lineage>
        <taxon>Bacteria</taxon>
        <taxon>Bacillati</taxon>
        <taxon>Actinomycetota</taxon>
        <taxon>Actinomycetes</taxon>
        <taxon>Micrococcales</taxon>
        <taxon>Intrasporangiaceae</taxon>
        <taxon>Nostocoides</taxon>
    </lineage>
</organism>
<dbReference type="CDD" id="cd00840">
    <property type="entry name" value="MPP_Mre11_N"/>
    <property type="match status" value="1"/>
</dbReference>
<dbReference type="InterPro" id="IPR004593">
    <property type="entry name" value="SbcD"/>
</dbReference>
<comment type="similarity">
    <text evidence="1 7">Belongs to the SbcD family.</text>
</comment>
<evidence type="ECO:0000256" key="3">
    <source>
        <dbReference type="ARBA" id="ARBA00013365"/>
    </source>
</evidence>
<dbReference type="GO" id="GO:0008408">
    <property type="term" value="F:3'-5' exonuclease activity"/>
    <property type="evidence" value="ECO:0007669"/>
    <property type="project" value="InterPro"/>
</dbReference>
<dbReference type="OrthoDB" id="9773856at2"/>
<dbReference type="Proteomes" id="UP000035763">
    <property type="component" value="Unassembled WGS sequence"/>
</dbReference>
<feature type="domain" description="Calcineurin-like phosphoesterase" evidence="8">
    <location>
        <begin position="1"/>
        <end position="211"/>
    </location>
</feature>
<dbReference type="InterPro" id="IPR050535">
    <property type="entry name" value="DNA_Repair-Maintenance_Comp"/>
</dbReference>
<evidence type="ECO:0000256" key="5">
    <source>
        <dbReference type="ARBA" id="ARBA00022801"/>
    </source>
</evidence>
<dbReference type="PANTHER" id="PTHR30337">
    <property type="entry name" value="COMPONENT OF ATP-DEPENDENT DSDNA EXONUCLEASE"/>
    <property type="match status" value="1"/>
</dbReference>
<dbReference type="InterPro" id="IPR004843">
    <property type="entry name" value="Calcineurin-like_PHP"/>
</dbReference>